<evidence type="ECO:0000313" key="1">
    <source>
        <dbReference type="EMBL" id="KRM46494.1"/>
    </source>
</evidence>
<accession>A0A0R1YV64</accession>
<reference evidence="1 2" key="1">
    <citation type="journal article" date="2015" name="Genome Announc.">
        <title>Expanding the biotechnology potential of lactobacilli through comparative genomics of 213 strains and associated genera.</title>
        <authorList>
            <person name="Sun Z."/>
            <person name="Harris H.M."/>
            <person name="McCann A."/>
            <person name="Guo C."/>
            <person name="Argimon S."/>
            <person name="Zhang W."/>
            <person name="Yang X."/>
            <person name="Jeffery I.B."/>
            <person name="Cooney J.C."/>
            <person name="Kagawa T.F."/>
            <person name="Liu W."/>
            <person name="Song Y."/>
            <person name="Salvetti E."/>
            <person name="Wrobel A."/>
            <person name="Rasinkangas P."/>
            <person name="Parkhill J."/>
            <person name="Rea M.C."/>
            <person name="O'Sullivan O."/>
            <person name="Ritari J."/>
            <person name="Douillard F.P."/>
            <person name="Paul Ross R."/>
            <person name="Yang R."/>
            <person name="Briner A.E."/>
            <person name="Felis G.E."/>
            <person name="de Vos W.M."/>
            <person name="Barrangou R."/>
            <person name="Klaenhammer T.R."/>
            <person name="Caufield P.W."/>
            <person name="Cui Y."/>
            <person name="Zhang H."/>
            <person name="O'Toole P.W."/>
        </authorList>
    </citation>
    <scope>NUCLEOTIDE SEQUENCE [LARGE SCALE GENOMIC DNA]</scope>
    <source>
        <strain evidence="1 2">DSM 5707</strain>
    </source>
</reference>
<comment type="caution">
    <text evidence="1">The sequence shown here is derived from an EMBL/GenBank/DDBJ whole genome shotgun (WGS) entry which is preliminary data.</text>
</comment>
<dbReference type="Proteomes" id="UP000051957">
    <property type="component" value="Unassembled WGS sequence"/>
</dbReference>
<name>A0A0R1YV64_9LACO</name>
<evidence type="ECO:0000313" key="2">
    <source>
        <dbReference type="Proteomes" id="UP000051957"/>
    </source>
</evidence>
<dbReference type="EMBL" id="AZGK01000006">
    <property type="protein sequence ID" value="KRM46494.1"/>
    <property type="molecule type" value="Genomic_DNA"/>
</dbReference>
<dbReference type="PATRIC" id="fig|1423784.4.peg.2112"/>
<protein>
    <submittedName>
        <fullName evidence="1">Uncharacterized protein</fullName>
    </submittedName>
</protein>
<proteinExistence type="predicted"/>
<organism evidence="1 2">
    <name type="scientific">Lentilactobacillus parabuchneri DSM 5707 = NBRC 107865</name>
    <dbReference type="NCBI Taxonomy" id="1423784"/>
    <lineage>
        <taxon>Bacteria</taxon>
        <taxon>Bacillati</taxon>
        <taxon>Bacillota</taxon>
        <taxon>Bacilli</taxon>
        <taxon>Lactobacillales</taxon>
        <taxon>Lactobacillaceae</taxon>
        <taxon>Lentilactobacillus</taxon>
    </lineage>
</organism>
<sequence length="50" mass="5712">MLSYFGDKCKRFIIRSKLGKHFYIGVLNSGGGAQKIKVVRNISKTFKTKF</sequence>
<gene>
    <name evidence="1" type="ORF">FC51_GL002070</name>
</gene>
<dbReference type="AlphaFoldDB" id="A0A0R1YV64"/>